<accession>A0AAD9JTA8</accession>
<organism evidence="1 2">
    <name type="scientific">Paralvinella palmiformis</name>
    <dbReference type="NCBI Taxonomy" id="53620"/>
    <lineage>
        <taxon>Eukaryota</taxon>
        <taxon>Metazoa</taxon>
        <taxon>Spiralia</taxon>
        <taxon>Lophotrochozoa</taxon>
        <taxon>Annelida</taxon>
        <taxon>Polychaeta</taxon>
        <taxon>Sedentaria</taxon>
        <taxon>Canalipalpata</taxon>
        <taxon>Terebellida</taxon>
        <taxon>Terebelliformia</taxon>
        <taxon>Alvinellidae</taxon>
        <taxon>Paralvinella</taxon>
    </lineage>
</organism>
<evidence type="ECO:0000313" key="2">
    <source>
        <dbReference type="Proteomes" id="UP001208570"/>
    </source>
</evidence>
<gene>
    <name evidence="1" type="ORF">LSH36_167g10015</name>
</gene>
<reference evidence="1" key="1">
    <citation type="journal article" date="2023" name="Mol. Biol. Evol.">
        <title>Third-Generation Sequencing Reveals the Adaptive Role of the Epigenome in Three Deep-Sea Polychaetes.</title>
        <authorList>
            <person name="Perez M."/>
            <person name="Aroh O."/>
            <person name="Sun Y."/>
            <person name="Lan Y."/>
            <person name="Juniper S.K."/>
            <person name="Young C.R."/>
            <person name="Angers B."/>
            <person name="Qian P.Y."/>
        </authorList>
    </citation>
    <scope>NUCLEOTIDE SEQUENCE</scope>
    <source>
        <strain evidence="1">P08H-3</strain>
    </source>
</reference>
<comment type="caution">
    <text evidence="1">The sequence shown here is derived from an EMBL/GenBank/DDBJ whole genome shotgun (WGS) entry which is preliminary data.</text>
</comment>
<name>A0AAD9JTA8_9ANNE</name>
<dbReference type="AlphaFoldDB" id="A0AAD9JTA8"/>
<proteinExistence type="predicted"/>
<sequence>MKTGCEPRDEQYLSFDENDVITEVIGSGTLWWIGTLRGDSAAGELSFNGGDVISDVVHTEDGWWIALNQAIYLRLAALKSSLFAASPDTVTLVPDSQPR</sequence>
<keyword evidence="2" id="KW-1185">Reference proteome</keyword>
<protein>
    <submittedName>
        <fullName evidence="1">Uncharacterized protein</fullName>
    </submittedName>
</protein>
<dbReference type="EMBL" id="JAODUP010000167">
    <property type="protein sequence ID" value="KAK2158597.1"/>
    <property type="molecule type" value="Genomic_DNA"/>
</dbReference>
<evidence type="ECO:0000313" key="1">
    <source>
        <dbReference type="EMBL" id="KAK2158597.1"/>
    </source>
</evidence>
<dbReference type="Proteomes" id="UP001208570">
    <property type="component" value="Unassembled WGS sequence"/>
</dbReference>